<dbReference type="Proteomes" id="UP000041314">
    <property type="component" value="Unassembled WGS sequence"/>
</dbReference>
<gene>
    <name evidence="1" type="ORF">ERS008198_00515</name>
</gene>
<dbReference type="EMBL" id="CQPA01000002">
    <property type="protein sequence ID" value="CNT64214.1"/>
    <property type="molecule type" value="Genomic_DNA"/>
</dbReference>
<evidence type="ECO:0000313" key="2">
    <source>
        <dbReference type="Proteomes" id="UP000041314"/>
    </source>
</evidence>
<name>A0A655BPY4_SALET</name>
<sequence length="71" mass="8374">MLRQRTMKQAPLFILIRFARLARLPDSGKTLVGRRNDVRLHFKEVFGDEVLNLFVSPHHQPQYRRLHASHG</sequence>
<proteinExistence type="predicted"/>
<dbReference type="AlphaFoldDB" id="A0A655BPY4"/>
<evidence type="ECO:0000313" key="1">
    <source>
        <dbReference type="EMBL" id="CNT64214.1"/>
    </source>
</evidence>
<reference evidence="1 2" key="1">
    <citation type="submission" date="2015-03" db="EMBL/GenBank/DDBJ databases">
        <authorList>
            <consortium name="Pathogen Informatics"/>
        </authorList>
    </citation>
    <scope>NUCLEOTIDE SEQUENCE [LARGE SCALE GENOMIC DNA]</scope>
    <source>
        <strain evidence="1 2">A1104</strain>
    </source>
</reference>
<accession>A0A655BPY4</accession>
<organism evidence="1 2">
    <name type="scientific">Salmonella enterica subsp. enterica serovar Bovismorbificans</name>
    <dbReference type="NCBI Taxonomy" id="58097"/>
    <lineage>
        <taxon>Bacteria</taxon>
        <taxon>Pseudomonadati</taxon>
        <taxon>Pseudomonadota</taxon>
        <taxon>Gammaproteobacteria</taxon>
        <taxon>Enterobacterales</taxon>
        <taxon>Enterobacteriaceae</taxon>
        <taxon>Salmonella</taxon>
    </lineage>
</organism>
<protein>
    <submittedName>
        <fullName evidence="1">Uncharacterized protein</fullName>
    </submittedName>
</protein>